<dbReference type="NCBIfam" id="TIGR01988">
    <property type="entry name" value="Ubi-OHases"/>
    <property type="match status" value="1"/>
</dbReference>
<dbReference type="EMBL" id="UOFP01000123">
    <property type="protein sequence ID" value="VAW86105.1"/>
    <property type="molecule type" value="Genomic_DNA"/>
</dbReference>
<dbReference type="InterPro" id="IPR018168">
    <property type="entry name" value="Ubi_Hdrlase_CS"/>
</dbReference>
<comment type="cofactor">
    <cofactor evidence="1">
        <name>FAD</name>
        <dbReference type="ChEBI" id="CHEBI:57692"/>
    </cofactor>
</comment>
<dbReference type="Pfam" id="PF01494">
    <property type="entry name" value="FAD_binding_3"/>
    <property type="match status" value="1"/>
</dbReference>
<keyword evidence="3" id="KW-0285">Flavoprotein</keyword>
<keyword evidence="5" id="KW-0560">Oxidoreductase</keyword>
<evidence type="ECO:0000256" key="6">
    <source>
        <dbReference type="ARBA" id="ARBA00023033"/>
    </source>
</evidence>
<proteinExistence type="inferred from homology"/>
<protein>
    <submittedName>
        <fullName evidence="8">2-polyprenylphenol hydroxylase</fullName>
    </submittedName>
</protein>
<keyword evidence="4" id="KW-0274">FAD</keyword>
<evidence type="ECO:0000256" key="3">
    <source>
        <dbReference type="ARBA" id="ARBA00022630"/>
    </source>
</evidence>
<dbReference type="Gene3D" id="3.50.50.60">
    <property type="entry name" value="FAD/NAD(P)-binding domain"/>
    <property type="match status" value="2"/>
</dbReference>
<dbReference type="InterPro" id="IPR051205">
    <property type="entry name" value="UbiH/COQ6_monooxygenase"/>
</dbReference>
<dbReference type="GO" id="GO:0016705">
    <property type="term" value="F:oxidoreductase activity, acting on paired donors, with incorporation or reduction of molecular oxygen"/>
    <property type="evidence" value="ECO:0007669"/>
    <property type="project" value="InterPro"/>
</dbReference>
<gene>
    <name evidence="8" type="ORF">MNBD_GAMMA18-780</name>
</gene>
<dbReference type="GO" id="GO:0004497">
    <property type="term" value="F:monooxygenase activity"/>
    <property type="evidence" value="ECO:0007669"/>
    <property type="project" value="UniProtKB-KW"/>
</dbReference>
<dbReference type="PRINTS" id="PR00420">
    <property type="entry name" value="RNGMNOXGNASE"/>
</dbReference>
<reference evidence="8" key="1">
    <citation type="submission" date="2018-06" db="EMBL/GenBank/DDBJ databases">
        <authorList>
            <person name="Zhirakovskaya E."/>
        </authorList>
    </citation>
    <scope>NUCLEOTIDE SEQUENCE</scope>
</reference>
<dbReference type="PROSITE" id="PS01304">
    <property type="entry name" value="UBIH"/>
    <property type="match status" value="1"/>
</dbReference>
<evidence type="ECO:0000256" key="5">
    <source>
        <dbReference type="ARBA" id="ARBA00023002"/>
    </source>
</evidence>
<dbReference type="InterPro" id="IPR036188">
    <property type="entry name" value="FAD/NAD-bd_sf"/>
</dbReference>
<evidence type="ECO:0000313" key="8">
    <source>
        <dbReference type="EMBL" id="VAW86105.1"/>
    </source>
</evidence>
<dbReference type="GO" id="GO:0006744">
    <property type="term" value="P:ubiquinone biosynthetic process"/>
    <property type="evidence" value="ECO:0007669"/>
    <property type="project" value="InterPro"/>
</dbReference>
<comment type="similarity">
    <text evidence="2">Belongs to the UbiH/COQ6 family.</text>
</comment>
<feature type="domain" description="FAD-binding" evidence="7">
    <location>
        <begin position="60"/>
        <end position="249"/>
    </location>
</feature>
<dbReference type="GO" id="GO:0071949">
    <property type="term" value="F:FAD binding"/>
    <property type="evidence" value="ECO:0007669"/>
    <property type="project" value="InterPro"/>
</dbReference>
<dbReference type="PANTHER" id="PTHR43876">
    <property type="entry name" value="UBIQUINONE BIOSYNTHESIS MONOOXYGENASE COQ6, MITOCHONDRIAL"/>
    <property type="match status" value="1"/>
</dbReference>
<keyword evidence="6" id="KW-0503">Monooxygenase</keyword>
<dbReference type="SUPFAM" id="SSF51905">
    <property type="entry name" value="FAD/NAD(P)-binding domain"/>
    <property type="match status" value="1"/>
</dbReference>
<dbReference type="InterPro" id="IPR010971">
    <property type="entry name" value="UbiH/COQ6"/>
</dbReference>
<evidence type="ECO:0000256" key="1">
    <source>
        <dbReference type="ARBA" id="ARBA00001974"/>
    </source>
</evidence>
<name>A0A3B0YYF4_9ZZZZ</name>
<evidence type="ECO:0000256" key="2">
    <source>
        <dbReference type="ARBA" id="ARBA00005349"/>
    </source>
</evidence>
<sequence length="313" mass="34231">MQFDSAEIAEPDLGHIIENGVIQAGLWQRLKQLPSVHCFSPATPQQLQITQQQACLTLDDDQVLTAALLVGADGGRSWVRQQMGFESKGWSYQQDAVVATITHELDHQESCWQRFAADGPLAFLPLDEKTCSIVWSTSPEHAKQLLALDDAEFLKALQLSFGDSLGRMLSVGERAAFPLRLAHTIKYTGLRLALIGDAAHSIHPLAGQGVNLGLGDMSSLVDALLAAKARGEDIGDSAVLRRYERARKADNVLMLGAMDGFKRLFSNDQPLLRFTRNLGLNLTDRISPLKQLFMQQALGSASNRASLAKPPHL</sequence>
<accession>A0A3B0YYF4</accession>
<organism evidence="8">
    <name type="scientific">hydrothermal vent metagenome</name>
    <dbReference type="NCBI Taxonomy" id="652676"/>
    <lineage>
        <taxon>unclassified sequences</taxon>
        <taxon>metagenomes</taxon>
        <taxon>ecological metagenomes</taxon>
    </lineage>
</organism>
<dbReference type="PANTHER" id="PTHR43876:SF7">
    <property type="entry name" value="UBIQUINONE BIOSYNTHESIS MONOOXYGENASE COQ6, MITOCHONDRIAL"/>
    <property type="match status" value="1"/>
</dbReference>
<dbReference type="AlphaFoldDB" id="A0A3B0YYF4"/>
<dbReference type="FunFam" id="3.50.50.60:FF:000021">
    <property type="entry name" value="Ubiquinone biosynthesis monooxygenase COQ6"/>
    <property type="match status" value="1"/>
</dbReference>
<evidence type="ECO:0000259" key="7">
    <source>
        <dbReference type="Pfam" id="PF01494"/>
    </source>
</evidence>
<dbReference type="InterPro" id="IPR002938">
    <property type="entry name" value="FAD-bd"/>
</dbReference>
<evidence type="ECO:0000256" key="4">
    <source>
        <dbReference type="ARBA" id="ARBA00022827"/>
    </source>
</evidence>